<dbReference type="AlphaFoldDB" id="A0AAE4BUZ7"/>
<proteinExistence type="predicted"/>
<keyword evidence="1" id="KW-0732">Signal</keyword>
<accession>A0AAE4BUZ7</accession>
<evidence type="ECO:0000313" key="3">
    <source>
        <dbReference type="Proteomes" id="UP001185092"/>
    </source>
</evidence>
<evidence type="ECO:0008006" key="4">
    <source>
        <dbReference type="Google" id="ProtNLM"/>
    </source>
</evidence>
<reference evidence="2" key="1">
    <citation type="submission" date="2023-07" db="EMBL/GenBank/DDBJ databases">
        <title>Genomic Encyclopedia of Type Strains, Phase IV (KMG-IV): sequencing the most valuable type-strain genomes for metagenomic binning, comparative biology and taxonomic classification.</title>
        <authorList>
            <person name="Goeker M."/>
        </authorList>
    </citation>
    <scope>NUCLEOTIDE SEQUENCE</scope>
    <source>
        <strain evidence="2">DSM 26174</strain>
    </source>
</reference>
<evidence type="ECO:0000256" key="1">
    <source>
        <dbReference type="SAM" id="SignalP"/>
    </source>
</evidence>
<name>A0AAE4BUZ7_9BACT</name>
<dbReference type="RefSeq" id="WP_309942459.1">
    <property type="nucleotide sequence ID" value="NZ_AP025307.1"/>
</dbReference>
<evidence type="ECO:0000313" key="2">
    <source>
        <dbReference type="EMBL" id="MDR6241570.1"/>
    </source>
</evidence>
<dbReference type="PROSITE" id="PS51257">
    <property type="entry name" value="PROKAR_LIPOPROTEIN"/>
    <property type="match status" value="1"/>
</dbReference>
<gene>
    <name evidence="2" type="ORF">HNQ88_004657</name>
</gene>
<protein>
    <recommendedName>
        <fullName evidence="4">Lipoprotein</fullName>
    </recommendedName>
</protein>
<dbReference type="Proteomes" id="UP001185092">
    <property type="component" value="Unassembled WGS sequence"/>
</dbReference>
<feature type="signal peptide" evidence="1">
    <location>
        <begin position="1"/>
        <end position="22"/>
    </location>
</feature>
<sequence length="268" mass="30425">MKKSIYLVFVLFLLAACKQSYTVEMKFPVTNFEINILAEEDDESVDGITYAVFSISEDSVFSDRDMLVRVPADYLSNMKYLSVLMTEPGIVYITSLYLTDANGLIKAYVPKHTSEEADLVSRPLPLRLERLVNETYHEKIEALPNNFNGEEGKYIDGIFEIVQPAALSVVATYFDISTSGWEFAEGNLKISDSSSGKVYYEGELMGIGHVFFPKGNLIKVNFTPKESMTMQKADLIRDSNTFPMEIQDDKSVVYEFIHDDHLKFTFNK</sequence>
<organism evidence="2 3">
    <name type="scientific">Aureibacter tunicatorum</name>
    <dbReference type="NCBI Taxonomy" id="866807"/>
    <lineage>
        <taxon>Bacteria</taxon>
        <taxon>Pseudomonadati</taxon>
        <taxon>Bacteroidota</taxon>
        <taxon>Cytophagia</taxon>
        <taxon>Cytophagales</taxon>
        <taxon>Persicobacteraceae</taxon>
        <taxon>Aureibacter</taxon>
    </lineage>
</organism>
<keyword evidence="3" id="KW-1185">Reference proteome</keyword>
<dbReference type="EMBL" id="JAVDQD010000009">
    <property type="protein sequence ID" value="MDR6241570.1"/>
    <property type="molecule type" value="Genomic_DNA"/>
</dbReference>
<comment type="caution">
    <text evidence="2">The sequence shown here is derived from an EMBL/GenBank/DDBJ whole genome shotgun (WGS) entry which is preliminary data.</text>
</comment>
<feature type="chain" id="PRO_5042296351" description="Lipoprotein" evidence="1">
    <location>
        <begin position="23"/>
        <end position="268"/>
    </location>
</feature>